<comment type="caution">
    <text evidence="2">The sequence shown here is derived from an EMBL/GenBank/DDBJ whole genome shotgun (WGS) entry which is preliminary data.</text>
</comment>
<gene>
    <name evidence="2" type="ORF">KAK11_16590</name>
</gene>
<name>A0ABS5E0Q8_9BURK</name>
<evidence type="ECO:0008006" key="4">
    <source>
        <dbReference type="Google" id="ProtNLM"/>
    </source>
</evidence>
<accession>A0ABS5E0Q8</accession>
<evidence type="ECO:0000313" key="2">
    <source>
        <dbReference type="EMBL" id="MBQ0936947.1"/>
    </source>
</evidence>
<protein>
    <recommendedName>
        <fullName evidence="4">Lipoprotein</fullName>
    </recommendedName>
</protein>
<evidence type="ECO:0000313" key="3">
    <source>
        <dbReference type="Proteomes" id="UP000672097"/>
    </source>
</evidence>
<proteinExistence type="predicted"/>
<dbReference type="PROSITE" id="PS51257">
    <property type="entry name" value="PROKAR_LIPOPROTEIN"/>
    <property type="match status" value="1"/>
</dbReference>
<organism evidence="2 3">
    <name type="scientific">Ideonella paludis</name>
    <dbReference type="NCBI Taxonomy" id="1233411"/>
    <lineage>
        <taxon>Bacteria</taxon>
        <taxon>Pseudomonadati</taxon>
        <taxon>Pseudomonadota</taxon>
        <taxon>Betaproteobacteria</taxon>
        <taxon>Burkholderiales</taxon>
        <taxon>Sphaerotilaceae</taxon>
        <taxon>Ideonella</taxon>
    </lineage>
</organism>
<feature type="chain" id="PRO_5045049393" description="Lipoprotein" evidence="1">
    <location>
        <begin position="22"/>
        <end position="92"/>
    </location>
</feature>
<sequence length="92" mass="9849">MKNTLILLTLSVALSACQALGEVAYDLALDAQGDQCNSTLSYDAQRACKAKVETSRQQAEKVRAEGSNGGLERPAKGKDLCFMRAGERVCPN</sequence>
<dbReference type="EMBL" id="JAGQDG010000006">
    <property type="protein sequence ID" value="MBQ0936947.1"/>
    <property type="molecule type" value="Genomic_DNA"/>
</dbReference>
<feature type="signal peptide" evidence="1">
    <location>
        <begin position="1"/>
        <end position="21"/>
    </location>
</feature>
<reference evidence="2 3" key="1">
    <citation type="submission" date="2021-04" db="EMBL/GenBank/DDBJ databases">
        <title>The genome sequence of type strain Ideonella paludis KCTC 32238.</title>
        <authorList>
            <person name="Liu Y."/>
        </authorList>
    </citation>
    <scope>NUCLEOTIDE SEQUENCE [LARGE SCALE GENOMIC DNA]</scope>
    <source>
        <strain evidence="2 3">KCTC 32238</strain>
    </source>
</reference>
<evidence type="ECO:0000256" key="1">
    <source>
        <dbReference type="SAM" id="SignalP"/>
    </source>
</evidence>
<keyword evidence="1" id="KW-0732">Signal</keyword>
<keyword evidence="3" id="KW-1185">Reference proteome</keyword>
<dbReference type="Proteomes" id="UP000672097">
    <property type="component" value="Unassembled WGS sequence"/>
</dbReference>